<dbReference type="AlphaFoldDB" id="A0A4R4W592"/>
<proteinExistence type="predicted"/>
<sequence length="380" mass="40308">MGRTDVHGRIADGFEQVREAFAAVVAEQDGQAGSQLTAYVHGRRVVDLWAGDEVGGDTLTGVYSSTKGAATLVAALLVQEGLLDLDEPVARYWPEFAAAGKDAITLRDVLTHRSGVIGVDGGLSAAELADDAVIARRLAAQRPYWRPGSAYGYGGFVCFALVNEVIRRVSGHSLQQVYDERIRIPYGLDLYLGLPEAEEDRFRPIEWWTATPEQEAAFWSNVPGPHSILGIGYGLNSTPPLDQVAFANTRAVRANGQASAGGVGSARGLAGLYAAAVWGVNGRAPLLKPDTVGEFAQLHSVGGDLVRGEQGRYALGFQAKGLQYAFLSASAFGHDGSAGAEAFADPLNGIAFGYTRRRFGFGWSYPEHDLLAAAVHAAAC</sequence>
<gene>
    <name evidence="2" type="ORF">E1294_39845</name>
</gene>
<evidence type="ECO:0000313" key="3">
    <source>
        <dbReference type="Proteomes" id="UP000294543"/>
    </source>
</evidence>
<dbReference type="Proteomes" id="UP000294543">
    <property type="component" value="Unassembled WGS sequence"/>
</dbReference>
<evidence type="ECO:0000259" key="1">
    <source>
        <dbReference type="Pfam" id="PF00144"/>
    </source>
</evidence>
<protein>
    <submittedName>
        <fullName evidence="2">Class A beta-lactamase-related serine hydrolase</fullName>
    </submittedName>
</protein>
<dbReference type="SUPFAM" id="SSF56601">
    <property type="entry name" value="beta-lactamase/transpeptidase-like"/>
    <property type="match status" value="1"/>
</dbReference>
<evidence type="ECO:0000313" key="2">
    <source>
        <dbReference type="EMBL" id="TDD13768.1"/>
    </source>
</evidence>
<reference evidence="2 3" key="1">
    <citation type="submission" date="2019-03" db="EMBL/GenBank/DDBJ databases">
        <title>Draft genome sequences of novel Actinobacteria.</title>
        <authorList>
            <person name="Sahin N."/>
            <person name="Ay H."/>
            <person name="Saygin H."/>
        </authorList>
    </citation>
    <scope>NUCLEOTIDE SEQUENCE [LARGE SCALE GENOMIC DNA]</scope>
    <source>
        <strain evidence="2 3">KC712</strain>
    </source>
</reference>
<dbReference type="GO" id="GO:0016787">
    <property type="term" value="F:hydrolase activity"/>
    <property type="evidence" value="ECO:0007669"/>
    <property type="project" value="UniProtKB-KW"/>
</dbReference>
<organism evidence="2 3">
    <name type="scientific">Nonomuraea diastatica</name>
    <dbReference type="NCBI Taxonomy" id="1848329"/>
    <lineage>
        <taxon>Bacteria</taxon>
        <taxon>Bacillati</taxon>
        <taxon>Actinomycetota</taxon>
        <taxon>Actinomycetes</taxon>
        <taxon>Streptosporangiales</taxon>
        <taxon>Streptosporangiaceae</taxon>
        <taxon>Nonomuraea</taxon>
    </lineage>
</organism>
<dbReference type="InterPro" id="IPR001466">
    <property type="entry name" value="Beta-lactam-related"/>
</dbReference>
<feature type="domain" description="Beta-lactamase-related" evidence="1">
    <location>
        <begin position="24"/>
        <end position="374"/>
    </location>
</feature>
<dbReference type="OrthoDB" id="9809635at2"/>
<comment type="caution">
    <text evidence="2">The sequence shown here is derived from an EMBL/GenBank/DDBJ whole genome shotgun (WGS) entry which is preliminary data.</text>
</comment>
<keyword evidence="3" id="KW-1185">Reference proteome</keyword>
<dbReference type="EMBL" id="SMKP01000165">
    <property type="protein sequence ID" value="TDD13768.1"/>
    <property type="molecule type" value="Genomic_DNA"/>
</dbReference>
<dbReference type="Pfam" id="PF00144">
    <property type="entry name" value="Beta-lactamase"/>
    <property type="match status" value="1"/>
</dbReference>
<dbReference type="InterPro" id="IPR012338">
    <property type="entry name" value="Beta-lactam/transpept-like"/>
</dbReference>
<dbReference type="PANTHER" id="PTHR43319:SF3">
    <property type="entry name" value="BETA-LACTAMASE-RELATED DOMAIN-CONTAINING PROTEIN"/>
    <property type="match status" value="1"/>
</dbReference>
<name>A0A4R4W592_9ACTN</name>
<dbReference type="InterPro" id="IPR052907">
    <property type="entry name" value="Beta-lactamase/esterase"/>
</dbReference>
<keyword evidence="2" id="KW-0378">Hydrolase</keyword>
<dbReference type="Gene3D" id="3.40.710.10">
    <property type="entry name" value="DD-peptidase/beta-lactamase superfamily"/>
    <property type="match status" value="1"/>
</dbReference>
<dbReference type="PANTHER" id="PTHR43319">
    <property type="entry name" value="BETA-LACTAMASE-RELATED"/>
    <property type="match status" value="1"/>
</dbReference>
<dbReference type="RefSeq" id="WP_132516145.1">
    <property type="nucleotide sequence ID" value="NZ_SMKP01000165.1"/>
</dbReference>
<accession>A0A4R4W592</accession>